<proteinExistence type="predicted"/>
<dbReference type="EMBL" id="KZ819328">
    <property type="protein sequence ID" value="PWN20481.1"/>
    <property type="molecule type" value="Genomic_DNA"/>
</dbReference>
<feature type="region of interest" description="Disordered" evidence="1">
    <location>
        <begin position="1"/>
        <end position="354"/>
    </location>
</feature>
<feature type="compositionally biased region" description="Low complexity" evidence="1">
    <location>
        <begin position="127"/>
        <end position="136"/>
    </location>
</feature>
<evidence type="ECO:0000313" key="3">
    <source>
        <dbReference type="Proteomes" id="UP000245942"/>
    </source>
</evidence>
<sequence length="518" mass="53218">MPLGLVSGYDSDSSSGSESGSEAGPSRAAATVAPPASKPLLSNGSSFASKLGLPPPSASSSSSSKTTSNGLASALPPPKASLASSLPAVKSDVPATNGSTSSKRKNQIRIESLADLHDDKDDAGQGSSTASAASSSKKAKMEGKPSMSAASSHGLFGMLPAPSRKGPPTPPRKRQEEEDEGVGVGEARLTLHEEESDSQAQKGVKKGNADFRAMLGLKPSQTAGEGISKPKVIAASTSSSRQPEPPRKAAPPRHEPITPSATEVLMASSRTSTAQAPQQTTTPTPPSQPQPSQAPIDFFSLSSSSSKSHSAPSKPSPLPSSSSSRLAVSSAPSIAEASPYAGWHQNPDGSWVPVTPEAIQAYEAHQASLVAASSNNLQAAGGDARAAEEAARELRKLREQGIDVESLQSVDLEATRAEWEKKPMEARSSSALDAKYAAAAGLASQQGTAGVGDEDEEGAARNEGRKKAELPGAKNARGKGRGQLSNLIAQAAERKDELEQKWAEGKSNRAAAGNRYGW</sequence>
<feature type="compositionally biased region" description="Low complexity" evidence="1">
    <location>
        <begin position="271"/>
        <end position="282"/>
    </location>
</feature>
<feature type="compositionally biased region" description="Low complexity" evidence="1">
    <location>
        <begin position="48"/>
        <end position="88"/>
    </location>
</feature>
<dbReference type="InterPro" id="IPR018800">
    <property type="entry name" value="PRCC"/>
</dbReference>
<feature type="compositionally biased region" description="Low complexity" evidence="1">
    <location>
        <begin position="7"/>
        <end position="30"/>
    </location>
</feature>
<dbReference type="OrthoDB" id="2555634at2759"/>
<dbReference type="Proteomes" id="UP000245942">
    <property type="component" value="Unassembled WGS sequence"/>
</dbReference>
<organism evidence="2 3">
    <name type="scientific">Pseudomicrostroma glucosiphilum</name>
    <dbReference type="NCBI Taxonomy" id="1684307"/>
    <lineage>
        <taxon>Eukaryota</taxon>
        <taxon>Fungi</taxon>
        <taxon>Dikarya</taxon>
        <taxon>Basidiomycota</taxon>
        <taxon>Ustilaginomycotina</taxon>
        <taxon>Exobasidiomycetes</taxon>
        <taxon>Microstromatales</taxon>
        <taxon>Microstromatales incertae sedis</taxon>
        <taxon>Pseudomicrostroma</taxon>
    </lineage>
</organism>
<dbReference type="RefSeq" id="XP_025347641.1">
    <property type="nucleotide sequence ID" value="XM_025492678.1"/>
</dbReference>
<feature type="compositionally biased region" description="Basic and acidic residues" evidence="1">
    <location>
        <begin position="492"/>
        <end position="507"/>
    </location>
</feature>
<evidence type="ECO:0000256" key="1">
    <source>
        <dbReference type="SAM" id="MobiDB-lite"/>
    </source>
</evidence>
<name>A0A316U7Q3_9BASI</name>
<feature type="compositionally biased region" description="Basic and acidic residues" evidence="1">
    <location>
        <begin position="458"/>
        <end position="469"/>
    </location>
</feature>
<feature type="compositionally biased region" description="Basic and acidic residues" evidence="1">
    <location>
        <begin position="244"/>
        <end position="256"/>
    </location>
</feature>
<evidence type="ECO:0000313" key="2">
    <source>
        <dbReference type="EMBL" id="PWN20481.1"/>
    </source>
</evidence>
<feature type="compositionally biased region" description="Low complexity" evidence="1">
    <location>
        <begin position="290"/>
        <end position="333"/>
    </location>
</feature>
<gene>
    <name evidence="2" type="ORF">BCV69DRAFT_283365</name>
</gene>
<feature type="compositionally biased region" description="Basic and acidic residues" evidence="1">
    <location>
        <begin position="112"/>
        <end position="123"/>
    </location>
</feature>
<feature type="region of interest" description="Disordered" evidence="1">
    <location>
        <begin position="442"/>
        <end position="518"/>
    </location>
</feature>
<dbReference type="GeneID" id="37014412"/>
<dbReference type="Pfam" id="PF10253">
    <property type="entry name" value="PRCC"/>
    <property type="match status" value="1"/>
</dbReference>
<dbReference type="AlphaFoldDB" id="A0A316U7Q3"/>
<accession>A0A316U7Q3</accession>
<dbReference type="STRING" id="1684307.A0A316U7Q3"/>
<keyword evidence="3" id="KW-1185">Reference proteome</keyword>
<protein>
    <submittedName>
        <fullName evidence="2">Uncharacterized protein</fullName>
    </submittedName>
</protein>
<reference evidence="2 3" key="1">
    <citation type="journal article" date="2018" name="Mol. Biol. Evol.">
        <title>Broad Genomic Sampling Reveals a Smut Pathogenic Ancestry of the Fungal Clade Ustilaginomycotina.</title>
        <authorList>
            <person name="Kijpornyongpan T."/>
            <person name="Mondo S.J."/>
            <person name="Barry K."/>
            <person name="Sandor L."/>
            <person name="Lee J."/>
            <person name="Lipzen A."/>
            <person name="Pangilinan J."/>
            <person name="LaButti K."/>
            <person name="Hainaut M."/>
            <person name="Henrissat B."/>
            <person name="Grigoriev I.V."/>
            <person name="Spatafora J.W."/>
            <person name="Aime M.C."/>
        </authorList>
    </citation>
    <scope>NUCLEOTIDE SEQUENCE [LARGE SCALE GENOMIC DNA]</scope>
    <source>
        <strain evidence="2 3">MCA 4718</strain>
    </source>
</reference>